<protein>
    <submittedName>
        <fullName evidence="3">Uncharacterized protein</fullName>
    </submittedName>
</protein>
<dbReference type="Proteomes" id="UP001360953">
    <property type="component" value="Unassembled WGS sequence"/>
</dbReference>
<evidence type="ECO:0000256" key="1">
    <source>
        <dbReference type="SAM" id="MobiDB-lite"/>
    </source>
</evidence>
<evidence type="ECO:0000313" key="3">
    <source>
        <dbReference type="EMBL" id="KAK7544032.1"/>
    </source>
</evidence>
<feature type="transmembrane region" description="Helical" evidence="2">
    <location>
        <begin position="33"/>
        <end position="53"/>
    </location>
</feature>
<keyword evidence="2" id="KW-1133">Transmembrane helix</keyword>
<proteinExistence type="predicted"/>
<evidence type="ECO:0000313" key="4">
    <source>
        <dbReference type="Proteomes" id="UP001360953"/>
    </source>
</evidence>
<dbReference type="GeneID" id="92030762"/>
<reference evidence="3 4" key="1">
    <citation type="submission" date="2024-04" db="EMBL/GenBank/DDBJ databases">
        <title>Phyllosticta paracitricarpa is synonymous to the EU quarantine fungus P. citricarpa based on phylogenomic analyses.</title>
        <authorList>
            <consortium name="Lawrence Berkeley National Laboratory"/>
            <person name="Van ingen-buijs V.A."/>
            <person name="Van westerhoven A.C."/>
            <person name="Haridas S."/>
            <person name="Skiadas P."/>
            <person name="Martin F."/>
            <person name="Groenewald J.Z."/>
            <person name="Crous P.W."/>
            <person name="Seidl M.F."/>
        </authorList>
    </citation>
    <scope>NUCLEOTIDE SEQUENCE [LARGE SCALE GENOMIC DNA]</scope>
    <source>
        <strain evidence="3 4">CPC 17464</strain>
    </source>
</reference>
<sequence length="103" mass="11461">MPAVNLASRDPCKDNDQGNTCEKPVSTALKTGVPITIFVCIFLGAAIVFVMLLRKRRRVLSKEEFYDKEDGRRSIDFDLDGPTGYKYVPMPAAPKKAVVKGKR</sequence>
<keyword evidence="2" id="KW-0472">Membrane</keyword>
<name>A0ABR1M817_9PEZI</name>
<organism evidence="3 4">
    <name type="scientific">Phyllosticta citribraziliensis</name>
    <dbReference type="NCBI Taxonomy" id="989973"/>
    <lineage>
        <taxon>Eukaryota</taxon>
        <taxon>Fungi</taxon>
        <taxon>Dikarya</taxon>
        <taxon>Ascomycota</taxon>
        <taxon>Pezizomycotina</taxon>
        <taxon>Dothideomycetes</taxon>
        <taxon>Dothideomycetes incertae sedis</taxon>
        <taxon>Botryosphaeriales</taxon>
        <taxon>Phyllostictaceae</taxon>
        <taxon>Phyllosticta</taxon>
    </lineage>
</organism>
<dbReference type="RefSeq" id="XP_066659267.1">
    <property type="nucleotide sequence ID" value="XM_066797856.1"/>
</dbReference>
<evidence type="ECO:0000256" key="2">
    <source>
        <dbReference type="SAM" id="Phobius"/>
    </source>
</evidence>
<feature type="region of interest" description="Disordered" evidence="1">
    <location>
        <begin position="1"/>
        <end position="20"/>
    </location>
</feature>
<accession>A0ABR1M817</accession>
<comment type="caution">
    <text evidence="3">The sequence shown here is derived from an EMBL/GenBank/DDBJ whole genome shotgun (WGS) entry which is preliminary data.</text>
</comment>
<dbReference type="EMBL" id="JBBPEH010000001">
    <property type="protein sequence ID" value="KAK7544032.1"/>
    <property type="molecule type" value="Genomic_DNA"/>
</dbReference>
<keyword evidence="4" id="KW-1185">Reference proteome</keyword>
<gene>
    <name evidence="3" type="ORF">J3D65DRAFT_598709</name>
</gene>
<keyword evidence="2" id="KW-0812">Transmembrane</keyword>